<dbReference type="Proteomes" id="UP000198263">
    <property type="component" value="Unassembled WGS sequence"/>
</dbReference>
<evidence type="ECO:0000313" key="2">
    <source>
        <dbReference type="Proteomes" id="UP000198263"/>
    </source>
</evidence>
<dbReference type="EMBL" id="FCNV02000004">
    <property type="protein sequence ID" value="SAL31519.1"/>
    <property type="molecule type" value="Genomic_DNA"/>
</dbReference>
<dbReference type="InterPro" id="IPR009959">
    <property type="entry name" value="Cyclase_SnoaL-like"/>
</dbReference>
<accession>A0A658QXR6</accession>
<dbReference type="AlphaFoldDB" id="A0A658QXR6"/>
<reference evidence="1 2" key="1">
    <citation type="submission" date="2016-01" db="EMBL/GenBank/DDBJ databases">
        <authorList>
            <person name="Peeters C."/>
        </authorList>
    </citation>
    <scope>NUCLEOTIDE SEQUENCE [LARGE SCALE GENOMIC DNA]</scope>
    <source>
        <strain evidence="1">LMG 29315</strain>
    </source>
</reference>
<dbReference type="OrthoDB" id="9810441at2"/>
<dbReference type="Pfam" id="PF07366">
    <property type="entry name" value="SnoaL"/>
    <property type="match status" value="1"/>
</dbReference>
<dbReference type="InterPro" id="IPR032710">
    <property type="entry name" value="NTF2-like_dom_sf"/>
</dbReference>
<evidence type="ECO:0000313" key="1">
    <source>
        <dbReference type="EMBL" id="SAL31519.1"/>
    </source>
</evidence>
<organism evidence="1 2">
    <name type="scientific">Caballeronia concitans</name>
    <dbReference type="NCBI Taxonomy" id="1777133"/>
    <lineage>
        <taxon>Bacteria</taxon>
        <taxon>Pseudomonadati</taxon>
        <taxon>Pseudomonadota</taxon>
        <taxon>Betaproteobacteria</taxon>
        <taxon>Burkholderiales</taxon>
        <taxon>Burkholderiaceae</taxon>
        <taxon>Caballeronia</taxon>
    </lineage>
</organism>
<dbReference type="PANTHER" id="PTHR38436:SF1">
    <property type="entry name" value="ESTER CYCLASE"/>
    <property type="match status" value="1"/>
</dbReference>
<dbReference type="SUPFAM" id="SSF54427">
    <property type="entry name" value="NTF2-like"/>
    <property type="match status" value="1"/>
</dbReference>
<gene>
    <name evidence="1" type="ORF">AWB72_02781</name>
</gene>
<dbReference type="PANTHER" id="PTHR38436">
    <property type="entry name" value="POLYKETIDE CYCLASE SNOAL-LIKE DOMAIN"/>
    <property type="match status" value="1"/>
</dbReference>
<proteinExistence type="predicted"/>
<comment type="caution">
    <text evidence="1">The sequence shown here is derived from an EMBL/GenBank/DDBJ whole genome shotgun (WGS) entry which is preliminary data.</text>
</comment>
<dbReference type="GO" id="GO:0030638">
    <property type="term" value="P:polyketide metabolic process"/>
    <property type="evidence" value="ECO:0007669"/>
    <property type="project" value="InterPro"/>
</dbReference>
<name>A0A658QXR6_9BURK</name>
<dbReference type="RefSeq" id="WP_040052594.1">
    <property type="nucleotide sequence ID" value="NZ_FCNV02000004.1"/>
</dbReference>
<protein>
    <submittedName>
        <fullName evidence="1">SnoaL-like polyketide cyclase</fullName>
    </submittedName>
</protein>
<sequence length="132" mass="15347">MERTDLAGVYRGYIACLNEQNWPMLGTFVHDDVTHNGNVLRLSGYRQMLERDFRHIPDLRFHIQLLAADPPFVASRLWFDCTPTRDFLGLDIDGRRISFAENVFYEFRDGKIVQVWSVIDKAAIEAQLRTVS</sequence>
<dbReference type="Gene3D" id="3.10.450.50">
    <property type="match status" value="1"/>
</dbReference>
<keyword evidence="2" id="KW-1185">Reference proteome</keyword>